<gene>
    <name evidence="3" type="ORF">VM95_23030</name>
</gene>
<keyword evidence="2" id="KW-0812">Transmembrane</keyword>
<evidence type="ECO:0000313" key="3">
    <source>
        <dbReference type="EMBL" id="KJS60130.1"/>
    </source>
</evidence>
<evidence type="ECO:0000313" key="4">
    <source>
        <dbReference type="Proteomes" id="UP000033699"/>
    </source>
</evidence>
<dbReference type="Proteomes" id="UP000033699">
    <property type="component" value="Unassembled WGS sequence"/>
</dbReference>
<proteinExistence type="predicted"/>
<keyword evidence="2" id="KW-1133">Transmembrane helix</keyword>
<feature type="transmembrane region" description="Helical" evidence="2">
    <location>
        <begin position="39"/>
        <end position="57"/>
    </location>
</feature>
<evidence type="ECO:0000256" key="1">
    <source>
        <dbReference type="SAM" id="MobiDB-lite"/>
    </source>
</evidence>
<comment type="caution">
    <text evidence="3">The sequence shown here is derived from an EMBL/GenBank/DDBJ whole genome shotgun (WGS) entry which is preliminary data.</text>
</comment>
<dbReference type="OrthoDB" id="4173225at2"/>
<dbReference type="AlphaFoldDB" id="A0A0F2TCS9"/>
<sequence>MAGRPNKKRKRPLAEGVPRPPKRVKRTPWEPAPRTVRRTALLVGLLAPVLIVGLAAVGSNPDYQAPCAILAVFVLMAALIGTLLVRATGWVLWPAVALGLLMLALPEQALRAQLIGHRGVRTEVVVTAAHSSKSRYGTVSWSCHIRRADGQPLPHGTFSGAGCSSNLSVGQSVPVIVDPSGWVPPVGIGEDTSFSGATLYAVPGFAVLWAALVLGAGRRTLRERKA</sequence>
<dbReference type="RefSeq" id="WP_045699949.1">
    <property type="nucleotide sequence ID" value="NZ_JZKH01000050.1"/>
</dbReference>
<organism evidence="3 4">
    <name type="scientific">Streptomyces rubellomurinus (strain ATCC 31215)</name>
    <dbReference type="NCBI Taxonomy" id="359131"/>
    <lineage>
        <taxon>Bacteria</taxon>
        <taxon>Bacillati</taxon>
        <taxon>Actinomycetota</taxon>
        <taxon>Actinomycetes</taxon>
        <taxon>Kitasatosporales</taxon>
        <taxon>Streptomycetaceae</taxon>
        <taxon>Streptomyces</taxon>
    </lineage>
</organism>
<feature type="transmembrane region" description="Helical" evidence="2">
    <location>
        <begin position="63"/>
        <end position="85"/>
    </location>
</feature>
<feature type="region of interest" description="Disordered" evidence="1">
    <location>
        <begin position="1"/>
        <end position="30"/>
    </location>
</feature>
<protein>
    <submittedName>
        <fullName evidence="3">Uncharacterized protein</fullName>
    </submittedName>
</protein>
<keyword evidence="4" id="KW-1185">Reference proteome</keyword>
<feature type="transmembrane region" description="Helical" evidence="2">
    <location>
        <begin position="90"/>
        <end position="106"/>
    </location>
</feature>
<evidence type="ECO:0000256" key="2">
    <source>
        <dbReference type="SAM" id="Phobius"/>
    </source>
</evidence>
<name>A0A0F2TCS9_STRR3</name>
<feature type="compositionally biased region" description="Basic residues" evidence="1">
    <location>
        <begin position="1"/>
        <end position="11"/>
    </location>
</feature>
<keyword evidence="2" id="KW-0472">Membrane</keyword>
<feature type="transmembrane region" description="Helical" evidence="2">
    <location>
        <begin position="197"/>
        <end position="217"/>
    </location>
</feature>
<accession>A0A0F2TCS9</accession>
<dbReference type="EMBL" id="JZKH01000050">
    <property type="protein sequence ID" value="KJS60130.1"/>
    <property type="molecule type" value="Genomic_DNA"/>
</dbReference>
<reference evidence="3 4" key="1">
    <citation type="submission" date="2015-02" db="EMBL/GenBank/DDBJ databases">
        <authorList>
            <person name="Ju K.-S."/>
            <person name="Doroghazi J.R."/>
            <person name="Metcalf W."/>
        </authorList>
    </citation>
    <scope>NUCLEOTIDE SEQUENCE [LARGE SCALE GENOMIC DNA]</scope>
    <source>
        <strain evidence="3 4">ATCC 31215</strain>
    </source>
</reference>
<dbReference type="PATRIC" id="fig|359131.3.peg.5487"/>